<dbReference type="EMBL" id="FQZD01000012">
    <property type="protein sequence ID" value="SHJ12776.1"/>
    <property type="molecule type" value="Genomic_DNA"/>
</dbReference>
<comment type="similarity">
    <text evidence="1">Belongs to the peptidase C40 family.</text>
</comment>
<organism evidence="6 7">
    <name type="scientific">Propionispora hippei DSM 15287</name>
    <dbReference type="NCBI Taxonomy" id="1123003"/>
    <lineage>
        <taxon>Bacteria</taxon>
        <taxon>Bacillati</taxon>
        <taxon>Bacillota</taxon>
        <taxon>Negativicutes</taxon>
        <taxon>Selenomonadales</taxon>
        <taxon>Sporomusaceae</taxon>
        <taxon>Propionispora</taxon>
    </lineage>
</organism>
<keyword evidence="3" id="KW-0378">Hydrolase</keyword>
<accession>A0A1M6GSE5</accession>
<dbReference type="InterPro" id="IPR038765">
    <property type="entry name" value="Papain-like_cys_pep_sf"/>
</dbReference>
<name>A0A1M6GSE5_9FIRM</name>
<dbReference type="NCBIfam" id="TIGR02219">
    <property type="entry name" value="phage_NlpC_fam"/>
    <property type="match status" value="1"/>
</dbReference>
<dbReference type="OrthoDB" id="6058745at2"/>
<dbReference type="Pfam" id="PF00877">
    <property type="entry name" value="NLPC_P60"/>
    <property type="match status" value="1"/>
</dbReference>
<feature type="domain" description="NlpC/P60" evidence="5">
    <location>
        <begin position="1"/>
        <end position="139"/>
    </location>
</feature>
<dbReference type="Proteomes" id="UP000322917">
    <property type="component" value="Unassembled WGS sequence"/>
</dbReference>
<dbReference type="Gene3D" id="3.90.1720.10">
    <property type="entry name" value="endopeptidase domain like (from Nostoc punctiforme)"/>
    <property type="match status" value="1"/>
</dbReference>
<evidence type="ECO:0000256" key="2">
    <source>
        <dbReference type="ARBA" id="ARBA00022670"/>
    </source>
</evidence>
<dbReference type="AlphaFoldDB" id="A0A1M6GSE5"/>
<dbReference type="InterPro" id="IPR011929">
    <property type="entry name" value="Phage_pept_NlpC/P60"/>
</dbReference>
<gene>
    <name evidence="6" type="ORF">SAMN02745170_01806</name>
</gene>
<dbReference type="PROSITE" id="PS51935">
    <property type="entry name" value="NLPC_P60"/>
    <property type="match status" value="1"/>
</dbReference>
<keyword evidence="7" id="KW-1185">Reference proteome</keyword>
<evidence type="ECO:0000259" key="5">
    <source>
        <dbReference type="PROSITE" id="PS51935"/>
    </source>
</evidence>
<evidence type="ECO:0000313" key="7">
    <source>
        <dbReference type="Proteomes" id="UP000322917"/>
    </source>
</evidence>
<evidence type="ECO:0000256" key="1">
    <source>
        <dbReference type="ARBA" id="ARBA00007074"/>
    </source>
</evidence>
<dbReference type="SUPFAM" id="SSF54001">
    <property type="entry name" value="Cysteine proteinases"/>
    <property type="match status" value="1"/>
</dbReference>
<proteinExistence type="inferred from homology"/>
<keyword evidence="4" id="KW-0788">Thiol protease</keyword>
<evidence type="ECO:0000256" key="3">
    <source>
        <dbReference type="ARBA" id="ARBA00022801"/>
    </source>
</evidence>
<evidence type="ECO:0000256" key="4">
    <source>
        <dbReference type="ARBA" id="ARBA00022807"/>
    </source>
</evidence>
<sequence length="143" mass="16151">MTRGEIVEEARSWIGTRWVHQACLKNVAADCVGLIRGVYERITGQAVKVVIDYPATWHLFKAEERLYNEVKNYLAEIPVEEARPGDVLLFGFGKGPAHHAGILATSHTFIHSWADVGKVSETRLDEFWTKNIRAAFRYPGVLD</sequence>
<dbReference type="GO" id="GO:0008234">
    <property type="term" value="F:cysteine-type peptidase activity"/>
    <property type="evidence" value="ECO:0007669"/>
    <property type="project" value="UniProtKB-KW"/>
</dbReference>
<evidence type="ECO:0000313" key="6">
    <source>
        <dbReference type="EMBL" id="SHJ12776.1"/>
    </source>
</evidence>
<keyword evidence="2" id="KW-0645">Protease</keyword>
<reference evidence="6 7" key="1">
    <citation type="submission" date="2016-11" db="EMBL/GenBank/DDBJ databases">
        <authorList>
            <person name="Varghese N."/>
            <person name="Submissions S."/>
        </authorList>
    </citation>
    <scope>NUCLEOTIDE SEQUENCE [LARGE SCALE GENOMIC DNA]</scope>
    <source>
        <strain evidence="6 7">DSM 15287</strain>
    </source>
</reference>
<dbReference type="InterPro" id="IPR000064">
    <property type="entry name" value="NLP_P60_dom"/>
</dbReference>
<dbReference type="RefSeq" id="WP_149734574.1">
    <property type="nucleotide sequence ID" value="NZ_FQZD01000012.1"/>
</dbReference>
<dbReference type="GO" id="GO:0006508">
    <property type="term" value="P:proteolysis"/>
    <property type="evidence" value="ECO:0007669"/>
    <property type="project" value="UniProtKB-KW"/>
</dbReference>
<protein>
    <submittedName>
        <fullName evidence="6">Putative phage cell wall peptidase, NlpC/P60 family</fullName>
    </submittedName>
</protein>